<dbReference type="Pfam" id="PF00929">
    <property type="entry name" value="RNase_T"/>
    <property type="match status" value="1"/>
</dbReference>
<protein>
    <submittedName>
        <fullName evidence="5">3'-5' exonuclease</fullName>
    </submittedName>
</protein>
<accession>A0A2M6WPI8</accession>
<keyword evidence="1" id="KW-0540">Nuclease</keyword>
<dbReference type="EMBL" id="PFAQ01000041">
    <property type="protein sequence ID" value="PIT94644.1"/>
    <property type="molecule type" value="Genomic_DNA"/>
</dbReference>
<dbReference type="PANTHER" id="PTHR30231">
    <property type="entry name" value="DNA POLYMERASE III SUBUNIT EPSILON"/>
    <property type="match status" value="1"/>
</dbReference>
<gene>
    <name evidence="5" type="ORF">COT98_02625</name>
</gene>
<dbReference type="CDD" id="cd06127">
    <property type="entry name" value="DEDDh"/>
    <property type="match status" value="1"/>
</dbReference>
<name>A0A2M6WPI8_9BACT</name>
<dbReference type="PANTHER" id="PTHR30231:SF4">
    <property type="entry name" value="PROTEIN NEN2"/>
    <property type="match status" value="1"/>
</dbReference>
<evidence type="ECO:0000259" key="4">
    <source>
        <dbReference type="SMART" id="SM00479"/>
    </source>
</evidence>
<evidence type="ECO:0000256" key="2">
    <source>
        <dbReference type="ARBA" id="ARBA00022801"/>
    </source>
</evidence>
<evidence type="ECO:0000256" key="1">
    <source>
        <dbReference type="ARBA" id="ARBA00022722"/>
    </source>
</evidence>
<dbReference type="SUPFAM" id="SSF53098">
    <property type="entry name" value="Ribonuclease H-like"/>
    <property type="match status" value="1"/>
</dbReference>
<evidence type="ECO:0000313" key="6">
    <source>
        <dbReference type="Proteomes" id="UP000228900"/>
    </source>
</evidence>
<dbReference type="InterPro" id="IPR036397">
    <property type="entry name" value="RNaseH_sf"/>
</dbReference>
<proteinExistence type="predicted"/>
<feature type="domain" description="Exonuclease" evidence="4">
    <location>
        <begin position="19"/>
        <end position="205"/>
    </location>
</feature>
<sequence length="207" mass="23484">MGQQLSLFSYQPPPEVKNFYLFFDTETTGLPQNYNASHEDLDNWPRIVQLAWVVTDERQEVLEKQSLIIRPDGFTIPAAASAVHGIDDAKANELGIPLVEALSTFNQSLIQNNPTLVAHNIHFDINVMGAEFLRANFITKFMDLPRICTMKSSIEFCGLANRKFPKLAELYRQLFNSDFENAHDALADVLACCRCFFALRDKKIIPD</sequence>
<comment type="caution">
    <text evidence="5">The sequence shown here is derived from an EMBL/GenBank/DDBJ whole genome shotgun (WGS) entry which is preliminary data.</text>
</comment>
<dbReference type="InterPro" id="IPR012337">
    <property type="entry name" value="RNaseH-like_sf"/>
</dbReference>
<dbReference type="Proteomes" id="UP000228900">
    <property type="component" value="Unassembled WGS sequence"/>
</dbReference>
<evidence type="ECO:0000256" key="3">
    <source>
        <dbReference type="ARBA" id="ARBA00022839"/>
    </source>
</evidence>
<dbReference type="GO" id="GO:0003676">
    <property type="term" value="F:nucleic acid binding"/>
    <property type="evidence" value="ECO:0007669"/>
    <property type="project" value="InterPro"/>
</dbReference>
<evidence type="ECO:0000313" key="5">
    <source>
        <dbReference type="EMBL" id="PIT94644.1"/>
    </source>
</evidence>
<dbReference type="InterPro" id="IPR013520">
    <property type="entry name" value="Ribonucl_H"/>
</dbReference>
<reference evidence="6" key="1">
    <citation type="submission" date="2017-09" db="EMBL/GenBank/DDBJ databases">
        <title>Depth-based differentiation of microbial function through sediment-hosted aquifers and enrichment of novel symbionts in the deep terrestrial subsurface.</title>
        <authorList>
            <person name="Probst A.J."/>
            <person name="Ladd B."/>
            <person name="Jarett J.K."/>
            <person name="Geller-Mcgrath D.E."/>
            <person name="Sieber C.M.K."/>
            <person name="Emerson J.B."/>
            <person name="Anantharaman K."/>
            <person name="Thomas B.C."/>
            <person name="Malmstrom R."/>
            <person name="Stieglmeier M."/>
            <person name="Klingl A."/>
            <person name="Woyke T."/>
            <person name="Ryan C.M."/>
            <person name="Banfield J.F."/>
        </authorList>
    </citation>
    <scope>NUCLEOTIDE SEQUENCE [LARGE SCALE GENOMIC DNA]</scope>
</reference>
<organism evidence="5 6">
    <name type="scientific">Candidatus Falkowbacteria bacterium CG10_big_fil_rev_8_21_14_0_10_39_9</name>
    <dbReference type="NCBI Taxonomy" id="1974566"/>
    <lineage>
        <taxon>Bacteria</taxon>
        <taxon>Candidatus Falkowiibacteriota</taxon>
    </lineage>
</organism>
<dbReference type="SMART" id="SM00479">
    <property type="entry name" value="EXOIII"/>
    <property type="match status" value="1"/>
</dbReference>
<dbReference type="GO" id="GO:0008408">
    <property type="term" value="F:3'-5' exonuclease activity"/>
    <property type="evidence" value="ECO:0007669"/>
    <property type="project" value="TreeGrafter"/>
</dbReference>
<dbReference type="AlphaFoldDB" id="A0A2M6WPI8"/>
<keyword evidence="2" id="KW-0378">Hydrolase</keyword>
<keyword evidence="3 5" id="KW-0269">Exonuclease</keyword>
<dbReference type="Gene3D" id="3.30.420.10">
    <property type="entry name" value="Ribonuclease H-like superfamily/Ribonuclease H"/>
    <property type="match status" value="1"/>
</dbReference>